<dbReference type="PANTHER" id="PTHR32343:SF26">
    <property type="entry name" value="RNA-BINDING (RRM_RBD_RNP MOTIFS) FAMILY PROTEIN"/>
    <property type="match status" value="1"/>
</dbReference>
<evidence type="ECO:0000259" key="2">
    <source>
        <dbReference type="PROSITE" id="PS50102"/>
    </source>
</evidence>
<name>A0AAV1CLS1_OLDCO</name>
<keyword evidence="4" id="KW-1185">Reference proteome</keyword>
<dbReference type="SUPFAM" id="SSF54928">
    <property type="entry name" value="RNA-binding domain, RBD"/>
    <property type="match status" value="1"/>
</dbReference>
<dbReference type="AlphaFoldDB" id="A0AAV1CLS1"/>
<gene>
    <name evidence="3" type="ORF">OLC1_LOCUS7343</name>
</gene>
<dbReference type="InterPro" id="IPR035979">
    <property type="entry name" value="RBD_domain_sf"/>
</dbReference>
<organism evidence="3 4">
    <name type="scientific">Oldenlandia corymbosa var. corymbosa</name>
    <dbReference type="NCBI Taxonomy" id="529605"/>
    <lineage>
        <taxon>Eukaryota</taxon>
        <taxon>Viridiplantae</taxon>
        <taxon>Streptophyta</taxon>
        <taxon>Embryophyta</taxon>
        <taxon>Tracheophyta</taxon>
        <taxon>Spermatophyta</taxon>
        <taxon>Magnoliopsida</taxon>
        <taxon>eudicotyledons</taxon>
        <taxon>Gunneridae</taxon>
        <taxon>Pentapetalae</taxon>
        <taxon>asterids</taxon>
        <taxon>lamiids</taxon>
        <taxon>Gentianales</taxon>
        <taxon>Rubiaceae</taxon>
        <taxon>Rubioideae</taxon>
        <taxon>Spermacoceae</taxon>
        <taxon>Hedyotis-Oldenlandia complex</taxon>
        <taxon>Oldenlandia</taxon>
    </lineage>
</organism>
<dbReference type="Gene3D" id="3.30.70.330">
    <property type="match status" value="1"/>
</dbReference>
<proteinExistence type="predicted"/>
<dbReference type="Proteomes" id="UP001161247">
    <property type="component" value="Chromosome 2"/>
</dbReference>
<evidence type="ECO:0000313" key="3">
    <source>
        <dbReference type="EMBL" id="CAI9096634.1"/>
    </source>
</evidence>
<dbReference type="EMBL" id="OX459119">
    <property type="protein sequence ID" value="CAI9096634.1"/>
    <property type="molecule type" value="Genomic_DNA"/>
</dbReference>
<dbReference type="InterPro" id="IPR012677">
    <property type="entry name" value="Nucleotide-bd_a/b_plait_sf"/>
</dbReference>
<dbReference type="Pfam" id="PF00076">
    <property type="entry name" value="RRM_1"/>
    <property type="match status" value="1"/>
</dbReference>
<dbReference type="PROSITE" id="PS50102">
    <property type="entry name" value="RRM"/>
    <property type="match status" value="1"/>
</dbReference>
<evidence type="ECO:0000313" key="4">
    <source>
        <dbReference type="Proteomes" id="UP001161247"/>
    </source>
</evidence>
<dbReference type="InterPro" id="IPR000504">
    <property type="entry name" value="RRM_dom"/>
</dbReference>
<feature type="domain" description="RRM" evidence="2">
    <location>
        <begin position="66"/>
        <end position="141"/>
    </location>
</feature>
<reference evidence="3" key="1">
    <citation type="submission" date="2023-03" db="EMBL/GenBank/DDBJ databases">
        <authorList>
            <person name="Julca I."/>
        </authorList>
    </citation>
    <scope>NUCLEOTIDE SEQUENCE</scope>
</reference>
<dbReference type="PANTHER" id="PTHR32343">
    <property type="entry name" value="SERINE/ARGININE-RICH SPLICING FACTOR"/>
    <property type="match status" value="1"/>
</dbReference>
<protein>
    <submittedName>
        <fullName evidence="3">OLC1v1032827C1</fullName>
    </submittedName>
</protein>
<sequence>MSSRRSRSRQSGVSRISDDQIADLVTKLQRLIPELRGRRSDKFLNRLLQSSIVSETGLTGMNPGGYTAEVTSLSPDATEKDVQDFFAFCGQIEHVEIVRAGEYASTAYVTFNSPHALETAVLLSGATILDQRVCITRWGHTDDEYGYWNRSTWNNGDESGATHTENQFVSSAGEAITLAQDVVKTMLAKGYVLGKDALSQAKAFDESHQVSATAASKVAELSEKMGLTNKIFAGVEAVKSVDERYHVTDTTKSAVLATGRTAAAAANAVVNSSYFSKGAFWLSGALGKAAQVAADLGNRNAHT</sequence>
<dbReference type="GO" id="GO:0003723">
    <property type="term" value="F:RNA binding"/>
    <property type="evidence" value="ECO:0007669"/>
    <property type="project" value="UniProtKB-UniRule"/>
</dbReference>
<accession>A0AAV1CLS1</accession>
<keyword evidence="1" id="KW-0694">RNA-binding</keyword>
<evidence type="ECO:0000256" key="1">
    <source>
        <dbReference type="PROSITE-ProRule" id="PRU00176"/>
    </source>
</evidence>
<dbReference type="SMART" id="SM00360">
    <property type="entry name" value="RRM"/>
    <property type="match status" value="1"/>
</dbReference>